<dbReference type="PROSITE" id="PS51918">
    <property type="entry name" value="RADICAL_SAM"/>
    <property type="match status" value="1"/>
</dbReference>
<dbReference type="PANTHER" id="PTHR42731">
    <property type="entry name" value="SLL1084 PROTEIN"/>
    <property type="match status" value="1"/>
</dbReference>
<dbReference type="InterPro" id="IPR023404">
    <property type="entry name" value="rSAM_horseshoe"/>
</dbReference>
<feature type="domain" description="Radical SAM core" evidence="1">
    <location>
        <begin position="210"/>
        <end position="441"/>
    </location>
</feature>
<dbReference type="SFLD" id="SFLDS00029">
    <property type="entry name" value="Radical_SAM"/>
    <property type="match status" value="1"/>
</dbReference>
<dbReference type="RefSeq" id="WP_089322644.1">
    <property type="nucleotide sequence ID" value="NZ_FZOB01000003.1"/>
</dbReference>
<dbReference type="InterPro" id="IPR006638">
    <property type="entry name" value="Elp3/MiaA/NifB-like_rSAM"/>
</dbReference>
<dbReference type="PANTHER" id="PTHR42731:SF5">
    <property type="entry name" value="RADICAL SAM DOMAIN PROTEIN"/>
    <property type="match status" value="1"/>
</dbReference>
<evidence type="ECO:0000313" key="3">
    <source>
        <dbReference type="Proteomes" id="UP000198405"/>
    </source>
</evidence>
<sequence length="542" mass="62325">MVLTPICNHLQASKNDLQVCLIYPGNSFSGFSSLAISNIYSTLNKIEGICCDIGFINHTESYFLEKPFNKFDILMFSITYEEHLLEVIKALEEWGIPSERKKRNSNFPLIFGGGIGIYYNPAPFFPIFDVIYLGEGEERLEEAFSNLPGKDKQKIKEIFDSFDNILIPEDYSFKYEKERVIEITGNRKRIFRSKEYPQRLSCSCFIVEETAFSNMGLIEINRGCIEKCRFCVASAMGLPYREKSIEILKKEIESLSEHTNTIGLIGTAVTDYSKLDKLYEILKGFNLKASFASLKANTSSDIVFKIIAESNQKTVTIAPETGSEIKRFALNKKVKDETFFHFCEKAFEAGVENLKLYFLTGIPEESSEDIEKIAVLTNKFREIALKYWKARKKTGKITVSVNPLIPKPFTPMQWYGMPKKSDIERRLRKIRTSILKIPNTNFNSENTKSAIFQAIISRGDERIGKAAIKMVKEKISFRKALREENLNMETLYTREREKDELFPWDLVESGIKREYLRNEYEKIFKGKVSPKCFNGCKICGLC</sequence>
<dbReference type="Gene3D" id="3.80.30.20">
    <property type="entry name" value="tm_1862 like domain"/>
    <property type="match status" value="1"/>
</dbReference>
<accession>A0A238YEE4</accession>
<dbReference type="Pfam" id="PF19864">
    <property type="entry name" value="Radical_SAM_N2"/>
    <property type="match status" value="1"/>
</dbReference>
<dbReference type="Pfam" id="PF04055">
    <property type="entry name" value="Radical_SAM"/>
    <property type="match status" value="1"/>
</dbReference>
<evidence type="ECO:0000259" key="1">
    <source>
        <dbReference type="PROSITE" id="PS51918"/>
    </source>
</evidence>
<proteinExistence type="predicted"/>
<dbReference type="OrthoDB" id="9806827at2"/>
<keyword evidence="3" id="KW-1185">Reference proteome</keyword>
<dbReference type="InterPro" id="IPR007197">
    <property type="entry name" value="rSAM"/>
</dbReference>
<reference evidence="3" key="1">
    <citation type="submission" date="2017-06" db="EMBL/GenBank/DDBJ databases">
        <authorList>
            <person name="Varghese N."/>
            <person name="Submissions S."/>
        </authorList>
    </citation>
    <scope>NUCLEOTIDE SEQUENCE [LARGE SCALE GENOMIC DNA]</scope>
    <source>
        <strain evidence="3">DSM 15668</strain>
    </source>
</reference>
<dbReference type="GO" id="GO:0051536">
    <property type="term" value="F:iron-sulfur cluster binding"/>
    <property type="evidence" value="ECO:0007669"/>
    <property type="project" value="InterPro"/>
</dbReference>
<dbReference type="SMART" id="SM00729">
    <property type="entry name" value="Elp3"/>
    <property type="match status" value="1"/>
</dbReference>
<dbReference type="AlphaFoldDB" id="A0A238YEE4"/>
<dbReference type="EMBL" id="FZOB01000003">
    <property type="protein sequence ID" value="SNR69656.1"/>
    <property type="molecule type" value="Genomic_DNA"/>
</dbReference>
<organism evidence="2 3">
    <name type="scientific">Desulfurobacterium atlanticum</name>
    <dbReference type="NCBI Taxonomy" id="240169"/>
    <lineage>
        <taxon>Bacteria</taxon>
        <taxon>Pseudomonadati</taxon>
        <taxon>Aquificota</taxon>
        <taxon>Aquificia</taxon>
        <taxon>Desulfurobacteriales</taxon>
        <taxon>Desulfurobacteriaceae</taxon>
        <taxon>Desulfurobacterium</taxon>
    </lineage>
</organism>
<evidence type="ECO:0000313" key="2">
    <source>
        <dbReference type="EMBL" id="SNR69656.1"/>
    </source>
</evidence>
<dbReference type="InterPro" id="IPR058240">
    <property type="entry name" value="rSAM_sf"/>
</dbReference>
<gene>
    <name evidence="2" type="ORF">SAMN06265340_10397</name>
</gene>
<dbReference type="SFLD" id="SFLDG01082">
    <property type="entry name" value="B12-binding_domain_containing"/>
    <property type="match status" value="1"/>
</dbReference>
<dbReference type="GO" id="GO:0003824">
    <property type="term" value="F:catalytic activity"/>
    <property type="evidence" value="ECO:0007669"/>
    <property type="project" value="InterPro"/>
</dbReference>
<name>A0A238YEE4_9BACT</name>
<dbReference type="SUPFAM" id="SSF102114">
    <property type="entry name" value="Radical SAM enzymes"/>
    <property type="match status" value="1"/>
</dbReference>
<protein>
    <submittedName>
        <fullName evidence="2">Radical SAM superfamily enzyme YgiQ, UPF0313 family</fullName>
    </submittedName>
</protein>
<dbReference type="InterPro" id="IPR045784">
    <property type="entry name" value="Radical_SAM_N2"/>
</dbReference>
<dbReference type="Proteomes" id="UP000198405">
    <property type="component" value="Unassembled WGS sequence"/>
</dbReference>